<sequence>MNPLRSKFLGLFVILVVMLATLANSSPIPELDKRAPAIHVPSPGPGKRAIGSTQNASWWSNDFKSTDFVTVNIRDLTHGKIAKSFPNTPNANSGSLDFPVDPAWAKVGVTYVVEVLVVKAPSVKGTSSTFTVFKTLG</sequence>
<protein>
    <submittedName>
        <fullName evidence="2">8535_t:CDS:1</fullName>
    </submittedName>
</protein>
<evidence type="ECO:0000256" key="1">
    <source>
        <dbReference type="SAM" id="SignalP"/>
    </source>
</evidence>
<keyword evidence="3" id="KW-1185">Reference proteome</keyword>
<feature type="chain" id="PRO_5040321712" evidence="1">
    <location>
        <begin position="26"/>
        <end position="137"/>
    </location>
</feature>
<dbReference type="OrthoDB" id="2384680at2759"/>
<evidence type="ECO:0000313" key="3">
    <source>
        <dbReference type="Proteomes" id="UP000789739"/>
    </source>
</evidence>
<dbReference type="EMBL" id="CAJVPI010000413">
    <property type="protein sequence ID" value="CAG8531853.1"/>
    <property type="molecule type" value="Genomic_DNA"/>
</dbReference>
<comment type="caution">
    <text evidence="2">The sequence shown here is derived from an EMBL/GenBank/DDBJ whole genome shotgun (WGS) entry which is preliminary data.</text>
</comment>
<accession>A0A9N9AIT9</accession>
<dbReference type="AlphaFoldDB" id="A0A9N9AIT9"/>
<organism evidence="2 3">
    <name type="scientific">Paraglomus brasilianum</name>
    <dbReference type="NCBI Taxonomy" id="144538"/>
    <lineage>
        <taxon>Eukaryota</taxon>
        <taxon>Fungi</taxon>
        <taxon>Fungi incertae sedis</taxon>
        <taxon>Mucoromycota</taxon>
        <taxon>Glomeromycotina</taxon>
        <taxon>Glomeromycetes</taxon>
        <taxon>Paraglomerales</taxon>
        <taxon>Paraglomeraceae</taxon>
        <taxon>Paraglomus</taxon>
    </lineage>
</organism>
<name>A0A9N9AIT9_9GLOM</name>
<gene>
    <name evidence="2" type="ORF">PBRASI_LOCUS4151</name>
</gene>
<keyword evidence="1" id="KW-0732">Signal</keyword>
<reference evidence="2" key="1">
    <citation type="submission" date="2021-06" db="EMBL/GenBank/DDBJ databases">
        <authorList>
            <person name="Kallberg Y."/>
            <person name="Tangrot J."/>
            <person name="Rosling A."/>
        </authorList>
    </citation>
    <scope>NUCLEOTIDE SEQUENCE</scope>
    <source>
        <strain evidence="2">BR232B</strain>
    </source>
</reference>
<evidence type="ECO:0000313" key="2">
    <source>
        <dbReference type="EMBL" id="CAG8531853.1"/>
    </source>
</evidence>
<proteinExistence type="predicted"/>
<feature type="signal peptide" evidence="1">
    <location>
        <begin position="1"/>
        <end position="25"/>
    </location>
</feature>
<dbReference type="Proteomes" id="UP000789739">
    <property type="component" value="Unassembled WGS sequence"/>
</dbReference>